<evidence type="ECO:0000256" key="1">
    <source>
        <dbReference type="ARBA" id="ARBA00004888"/>
    </source>
</evidence>
<dbReference type="Gene3D" id="3.30.420.40">
    <property type="match status" value="1"/>
</dbReference>
<keyword evidence="5 9" id="KW-0547">Nucleotide-binding</keyword>
<dbReference type="GO" id="GO:0006096">
    <property type="term" value="P:glycolytic process"/>
    <property type="evidence" value="ECO:0007669"/>
    <property type="project" value="UniProtKB-KW"/>
</dbReference>
<gene>
    <name evidence="11" type="ORF">Acr_15g0011410</name>
</gene>
<organism evidence="11 12">
    <name type="scientific">Actinidia rufa</name>
    <dbReference type="NCBI Taxonomy" id="165716"/>
    <lineage>
        <taxon>Eukaryota</taxon>
        <taxon>Viridiplantae</taxon>
        <taxon>Streptophyta</taxon>
        <taxon>Embryophyta</taxon>
        <taxon>Tracheophyta</taxon>
        <taxon>Spermatophyta</taxon>
        <taxon>Magnoliopsida</taxon>
        <taxon>eudicotyledons</taxon>
        <taxon>Gunneridae</taxon>
        <taxon>Pentapetalae</taxon>
        <taxon>asterids</taxon>
        <taxon>Ericales</taxon>
        <taxon>Actinidiaceae</taxon>
        <taxon>Actinidia</taxon>
    </lineage>
</organism>
<dbReference type="GO" id="GO:0005524">
    <property type="term" value="F:ATP binding"/>
    <property type="evidence" value="ECO:0007669"/>
    <property type="project" value="UniProtKB-UniRule"/>
</dbReference>
<dbReference type="PROSITE" id="PS00378">
    <property type="entry name" value="HEXOKINASE_1"/>
    <property type="match status" value="1"/>
</dbReference>
<dbReference type="GO" id="GO:0005536">
    <property type="term" value="F:D-glucose binding"/>
    <property type="evidence" value="ECO:0007669"/>
    <property type="project" value="InterPro"/>
</dbReference>
<comment type="similarity">
    <text evidence="3 9">Belongs to the hexokinase family.</text>
</comment>
<dbReference type="EC" id="2.7.1.-" evidence="9"/>
<comment type="caution">
    <text evidence="11">The sequence shown here is derived from an EMBL/GenBank/DDBJ whole genome shotgun (WGS) entry which is preliminary data.</text>
</comment>
<comment type="pathway">
    <text evidence="2">Carbohydrate metabolism; hexose metabolism.</text>
</comment>
<sequence length="154" mass="17168">MVILLLRSEKGTYYALDLGSTYFKVLRVQLGGDRSGILGYDVERQPIPQHLMTSTSELAKFDLFDFIASSLQEFEQKEGVSEVSAVKKRELGFTFSFPVKQTSVSSGILIKWTKGFAIQDMVGRDVSECLQEAMSKKGLNMRVIALISTLSVPF</sequence>
<accession>A0A7J0FV25</accession>
<dbReference type="Proteomes" id="UP000585474">
    <property type="component" value="Unassembled WGS sequence"/>
</dbReference>
<dbReference type="OrthoDB" id="419537at2759"/>
<dbReference type="FunFam" id="3.30.420.40:FF:000034">
    <property type="entry name" value="Phosphotransferase"/>
    <property type="match status" value="1"/>
</dbReference>
<keyword evidence="8 9" id="KW-0324">Glycolysis</keyword>
<dbReference type="GO" id="GO:0001678">
    <property type="term" value="P:intracellular glucose homeostasis"/>
    <property type="evidence" value="ECO:0007669"/>
    <property type="project" value="InterPro"/>
</dbReference>
<protein>
    <recommendedName>
        <fullName evidence="9">Phosphotransferase</fullName>
        <ecNumber evidence="9">2.7.1.-</ecNumber>
    </recommendedName>
</protein>
<dbReference type="PROSITE" id="PS51748">
    <property type="entry name" value="HEXOKINASE_2"/>
    <property type="match status" value="1"/>
</dbReference>
<evidence type="ECO:0000256" key="8">
    <source>
        <dbReference type="ARBA" id="ARBA00023152"/>
    </source>
</evidence>
<reference evidence="11 12" key="1">
    <citation type="submission" date="2019-07" db="EMBL/GenBank/DDBJ databases">
        <title>De Novo Assembly of kiwifruit Actinidia rufa.</title>
        <authorList>
            <person name="Sugita-Konishi S."/>
            <person name="Sato K."/>
            <person name="Mori E."/>
            <person name="Abe Y."/>
            <person name="Kisaki G."/>
            <person name="Hamano K."/>
            <person name="Suezawa K."/>
            <person name="Otani M."/>
            <person name="Fukuda T."/>
            <person name="Manabe T."/>
            <person name="Gomi K."/>
            <person name="Tabuchi M."/>
            <person name="Akimitsu K."/>
            <person name="Kataoka I."/>
        </authorList>
    </citation>
    <scope>NUCLEOTIDE SEQUENCE [LARGE SCALE GENOMIC DNA]</scope>
    <source>
        <strain evidence="12">cv. Fuchu</strain>
    </source>
</reference>
<evidence type="ECO:0000256" key="2">
    <source>
        <dbReference type="ARBA" id="ARBA00005028"/>
    </source>
</evidence>
<keyword evidence="7 9" id="KW-0067">ATP-binding</keyword>
<dbReference type="InterPro" id="IPR022672">
    <property type="entry name" value="Hexokinase_N"/>
</dbReference>
<evidence type="ECO:0000313" key="12">
    <source>
        <dbReference type="Proteomes" id="UP000585474"/>
    </source>
</evidence>
<evidence type="ECO:0000313" key="11">
    <source>
        <dbReference type="EMBL" id="GFZ02533.1"/>
    </source>
</evidence>
<dbReference type="GO" id="GO:0004340">
    <property type="term" value="F:glucokinase activity"/>
    <property type="evidence" value="ECO:0007669"/>
    <property type="project" value="UniProtKB-ARBA"/>
</dbReference>
<feature type="domain" description="Hexokinase N-terminal" evidence="10">
    <location>
        <begin position="8"/>
        <end position="147"/>
    </location>
</feature>
<proteinExistence type="inferred from homology"/>
<evidence type="ECO:0000256" key="6">
    <source>
        <dbReference type="ARBA" id="ARBA00022777"/>
    </source>
</evidence>
<dbReference type="GO" id="GO:0005829">
    <property type="term" value="C:cytosol"/>
    <property type="evidence" value="ECO:0007669"/>
    <property type="project" value="TreeGrafter"/>
</dbReference>
<dbReference type="AlphaFoldDB" id="A0A7J0FV25"/>
<keyword evidence="12" id="KW-1185">Reference proteome</keyword>
<evidence type="ECO:0000256" key="7">
    <source>
        <dbReference type="ARBA" id="ARBA00022840"/>
    </source>
</evidence>
<evidence type="ECO:0000256" key="5">
    <source>
        <dbReference type="ARBA" id="ARBA00022741"/>
    </source>
</evidence>
<comment type="pathway">
    <text evidence="1">Carbohydrate degradation; glycolysis; D-glyceraldehyde 3-phosphate and glycerone phosphate from D-glucose: step 1/4.</text>
</comment>
<dbReference type="PANTHER" id="PTHR19443">
    <property type="entry name" value="HEXOKINASE"/>
    <property type="match status" value="1"/>
</dbReference>
<dbReference type="InterPro" id="IPR019807">
    <property type="entry name" value="Hexokinase_BS"/>
</dbReference>
<keyword evidence="4 9" id="KW-0808">Transferase</keyword>
<dbReference type="SUPFAM" id="SSF53067">
    <property type="entry name" value="Actin-like ATPase domain"/>
    <property type="match status" value="1"/>
</dbReference>
<evidence type="ECO:0000256" key="4">
    <source>
        <dbReference type="ARBA" id="ARBA00022679"/>
    </source>
</evidence>
<dbReference type="Pfam" id="PF00349">
    <property type="entry name" value="Hexokinase_1"/>
    <property type="match status" value="1"/>
</dbReference>
<keyword evidence="6 9" id="KW-0418">Kinase</keyword>
<dbReference type="InterPro" id="IPR001312">
    <property type="entry name" value="Hexokinase"/>
</dbReference>
<dbReference type="GO" id="GO:0005739">
    <property type="term" value="C:mitochondrion"/>
    <property type="evidence" value="ECO:0007669"/>
    <property type="project" value="TreeGrafter"/>
</dbReference>
<dbReference type="EMBL" id="BJWL01000015">
    <property type="protein sequence ID" value="GFZ02533.1"/>
    <property type="molecule type" value="Genomic_DNA"/>
</dbReference>
<evidence type="ECO:0000256" key="9">
    <source>
        <dbReference type="RuleBase" id="RU362007"/>
    </source>
</evidence>
<evidence type="ECO:0000256" key="3">
    <source>
        <dbReference type="ARBA" id="ARBA00009225"/>
    </source>
</evidence>
<evidence type="ECO:0000259" key="10">
    <source>
        <dbReference type="Pfam" id="PF00349"/>
    </source>
</evidence>
<name>A0A7J0FV25_9ERIC</name>
<dbReference type="PRINTS" id="PR00475">
    <property type="entry name" value="HEXOKINASE"/>
</dbReference>
<dbReference type="InterPro" id="IPR043129">
    <property type="entry name" value="ATPase_NBD"/>
</dbReference>
<dbReference type="PANTHER" id="PTHR19443:SF6">
    <property type="entry name" value="HEXOKINASE-4"/>
    <property type="match status" value="1"/>
</dbReference>